<dbReference type="Pfam" id="PF13561">
    <property type="entry name" value="adh_short_C2"/>
    <property type="match status" value="1"/>
</dbReference>
<organism evidence="4 5">
    <name type="scientific">Aminivibrio pyruvatiphilus</name>
    <dbReference type="NCBI Taxonomy" id="1005740"/>
    <lineage>
        <taxon>Bacteria</taxon>
        <taxon>Thermotogati</taxon>
        <taxon>Synergistota</taxon>
        <taxon>Synergistia</taxon>
        <taxon>Synergistales</taxon>
        <taxon>Aminobacteriaceae</taxon>
        <taxon>Aminivibrio</taxon>
    </lineage>
</organism>
<dbReference type="AlphaFoldDB" id="A0A4R8MF52"/>
<dbReference type="Gene3D" id="3.40.50.720">
    <property type="entry name" value="NAD(P)-binding Rossmann-like Domain"/>
    <property type="match status" value="1"/>
</dbReference>
<protein>
    <submittedName>
        <fullName evidence="4">Gluconate 5-dehydrogenase</fullName>
    </submittedName>
</protein>
<dbReference type="InterPro" id="IPR036291">
    <property type="entry name" value="NAD(P)-bd_dom_sf"/>
</dbReference>
<evidence type="ECO:0000313" key="4">
    <source>
        <dbReference type="EMBL" id="TDY63057.1"/>
    </source>
</evidence>
<dbReference type="NCBIfam" id="NF005559">
    <property type="entry name" value="PRK07231.1"/>
    <property type="match status" value="1"/>
</dbReference>
<dbReference type="SMART" id="SM00822">
    <property type="entry name" value="PKS_KR"/>
    <property type="match status" value="1"/>
</dbReference>
<dbReference type="Proteomes" id="UP000295066">
    <property type="component" value="Unassembled WGS sequence"/>
</dbReference>
<comment type="caution">
    <text evidence="4">The sequence shown here is derived from an EMBL/GenBank/DDBJ whole genome shotgun (WGS) entry which is preliminary data.</text>
</comment>
<evidence type="ECO:0000256" key="1">
    <source>
        <dbReference type="ARBA" id="ARBA00006484"/>
    </source>
</evidence>
<keyword evidence="2" id="KW-0560">Oxidoreductase</keyword>
<gene>
    <name evidence="4" type="ORF">C8D99_10238</name>
</gene>
<dbReference type="SUPFAM" id="SSF51735">
    <property type="entry name" value="NAD(P)-binding Rossmann-fold domains"/>
    <property type="match status" value="1"/>
</dbReference>
<evidence type="ECO:0000256" key="2">
    <source>
        <dbReference type="ARBA" id="ARBA00023002"/>
    </source>
</evidence>
<dbReference type="InterPro" id="IPR057326">
    <property type="entry name" value="KR_dom"/>
</dbReference>
<dbReference type="InterPro" id="IPR002347">
    <property type="entry name" value="SDR_fam"/>
</dbReference>
<dbReference type="RefSeq" id="WP_208321036.1">
    <property type="nucleotide sequence ID" value="NZ_SORI01000002.1"/>
</dbReference>
<keyword evidence="5" id="KW-1185">Reference proteome</keyword>
<dbReference type="GO" id="GO:0016616">
    <property type="term" value="F:oxidoreductase activity, acting on the CH-OH group of donors, NAD or NADP as acceptor"/>
    <property type="evidence" value="ECO:0007669"/>
    <property type="project" value="UniProtKB-ARBA"/>
</dbReference>
<dbReference type="PANTHER" id="PTHR42760:SF115">
    <property type="entry name" value="3-OXOACYL-[ACYL-CARRIER-PROTEIN] REDUCTASE FABG"/>
    <property type="match status" value="1"/>
</dbReference>
<accession>A0A4R8MF52</accession>
<proteinExistence type="inferred from homology"/>
<dbReference type="PRINTS" id="PR00080">
    <property type="entry name" value="SDRFAMILY"/>
</dbReference>
<reference evidence="4 5" key="1">
    <citation type="submission" date="2019-03" db="EMBL/GenBank/DDBJ databases">
        <title>Genomic Encyclopedia of Type Strains, Phase IV (KMG-IV): sequencing the most valuable type-strain genomes for metagenomic binning, comparative biology and taxonomic classification.</title>
        <authorList>
            <person name="Goeker M."/>
        </authorList>
    </citation>
    <scope>NUCLEOTIDE SEQUENCE [LARGE SCALE GENOMIC DNA]</scope>
    <source>
        <strain evidence="4 5">DSM 25964</strain>
    </source>
</reference>
<feature type="domain" description="Ketoreductase" evidence="3">
    <location>
        <begin position="13"/>
        <end position="193"/>
    </location>
</feature>
<dbReference type="PANTHER" id="PTHR42760">
    <property type="entry name" value="SHORT-CHAIN DEHYDROGENASES/REDUCTASES FAMILY MEMBER"/>
    <property type="match status" value="1"/>
</dbReference>
<comment type="similarity">
    <text evidence="1">Belongs to the short-chain dehydrogenases/reductases (SDR) family.</text>
</comment>
<evidence type="ECO:0000313" key="5">
    <source>
        <dbReference type="Proteomes" id="UP000295066"/>
    </source>
</evidence>
<evidence type="ECO:0000259" key="3">
    <source>
        <dbReference type="SMART" id="SM00822"/>
    </source>
</evidence>
<dbReference type="EMBL" id="SORI01000002">
    <property type="protein sequence ID" value="TDY63057.1"/>
    <property type="molecule type" value="Genomic_DNA"/>
</dbReference>
<name>A0A4R8MF52_9BACT</name>
<dbReference type="FunFam" id="3.40.50.720:FF:000084">
    <property type="entry name" value="Short-chain dehydrogenase reductase"/>
    <property type="match status" value="1"/>
</dbReference>
<sequence length="255" mass="26986">MTGKYSRFSLEGERALITGGGTGIGFGIAESMIRAGARVVLAGRREELLRTAADKLGDRAGYIVGDVTDTRGAEEFARTVEEKFGPVSILVNNAGIHHKQPFLETAYEDFDKVLRTHVSGSFVMSKAFAPSMAARKHGHILFIASMTTFIGMPQVIGYTAAKSAVGGMVRALTAELAPLGVRVNAIAPGWINSEMMHRAVNSDPERKAKILGRTPMGRFGDPEDIGDAAVYLSSPAASFVTGVILPVDGGAVTGF</sequence>
<dbReference type="PRINTS" id="PR00081">
    <property type="entry name" value="GDHRDH"/>
</dbReference>